<evidence type="ECO:0000313" key="2">
    <source>
        <dbReference type="EMBL" id="GAF85743.1"/>
    </source>
</evidence>
<evidence type="ECO:0000256" key="1">
    <source>
        <dbReference type="SAM" id="Phobius"/>
    </source>
</evidence>
<organism evidence="2">
    <name type="scientific">marine sediment metagenome</name>
    <dbReference type="NCBI Taxonomy" id="412755"/>
    <lineage>
        <taxon>unclassified sequences</taxon>
        <taxon>metagenomes</taxon>
        <taxon>ecological metagenomes</taxon>
    </lineage>
</organism>
<feature type="non-terminal residue" evidence="2">
    <location>
        <position position="137"/>
    </location>
</feature>
<evidence type="ECO:0008006" key="3">
    <source>
        <dbReference type="Google" id="ProtNLM"/>
    </source>
</evidence>
<dbReference type="AlphaFoldDB" id="X0SX08"/>
<gene>
    <name evidence="2" type="ORF">S01H1_02437</name>
</gene>
<protein>
    <recommendedName>
        <fullName evidence="3">DUF4386 domain-containing protein</fullName>
    </recommendedName>
</protein>
<keyword evidence="1" id="KW-1133">Transmembrane helix</keyword>
<dbReference type="InterPro" id="IPR025495">
    <property type="entry name" value="DUF4386"/>
</dbReference>
<proteinExistence type="predicted"/>
<keyword evidence="1" id="KW-0812">Transmembrane</keyword>
<feature type="transmembrane region" description="Helical" evidence="1">
    <location>
        <begin position="85"/>
        <end position="105"/>
    </location>
</feature>
<name>X0SX08_9ZZZZ</name>
<accession>X0SX08</accession>
<reference evidence="2" key="1">
    <citation type="journal article" date="2014" name="Front. Microbiol.">
        <title>High frequency of phylogenetically diverse reductive dehalogenase-homologous genes in deep subseafloor sedimentary metagenomes.</title>
        <authorList>
            <person name="Kawai M."/>
            <person name="Futagami T."/>
            <person name="Toyoda A."/>
            <person name="Takaki Y."/>
            <person name="Nishi S."/>
            <person name="Hori S."/>
            <person name="Arai W."/>
            <person name="Tsubouchi T."/>
            <person name="Morono Y."/>
            <person name="Uchiyama I."/>
            <person name="Ito T."/>
            <person name="Fujiyama A."/>
            <person name="Inagaki F."/>
            <person name="Takami H."/>
        </authorList>
    </citation>
    <scope>NUCLEOTIDE SEQUENCE</scope>
    <source>
        <strain evidence="2">Expedition CK06-06</strain>
    </source>
</reference>
<feature type="transmembrane region" description="Helical" evidence="1">
    <location>
        <begin position="57"/>
        <end position="78"/>
    </location>
</feature>
<keyword evidence="1" id="KW-0472">Membrane</keyword>
<comment type="caution">
    <text evidence="2">The sequence shown here is derived from an EMBL/GenBank/DDBJ whole genome shotgun (WGS) entry which is preliminary data.</text>
</comment>
<sequence>MNSNMNTPKLLGAAFLLQAVASLVSGLILLQPLIVPGNIIDSMTNIANNALQMRASIVVEMITAIGIVILGVLLFITLKKISMKISLVALGLYIIEAGILAASRIPAFSLLRISQESVIAGHPTYLQTLGNLFYESQ</sequence>
<dbReference type="EMBL" id="BARS01001170">
    <property type="protein sequence ID" value="GAF85743.1"/>
    <property type="molecule type" value="Genomic_DNA"/>
</dbReference>
<dbReference type="Pfam" id="PF14329">
    <property type="entry name" value="DUF4386"/>
    <property type="match status" value="1"/>
</dbReference>